<comment type="caution">
    <text evidence="2">The sequence shown here is derived from an EMBL/GenBank/DDBJ whole genome shotgun (WGS) entry which is preliminary data.</text>
</comment>
<evidence type="ECO:0000313" key="3">
    <source>
        <dbReference type="Proteomes" id="UP000824120"/>
    </source>
</evidence>
<accession>A0A9J5X183</accession>
<dbReference type="AlphaFoldDB" id="A0A9J5X183"/>
<keyword evidence="3" id="KW-1185">Reference proteome</keyword>
<dbReference type="InterPro" id="IPR056648">
    <property type="entry name" value="DUF7746"/>
</dbReference>
<feature type="domain" description="DUF7746" evidence="1">
    <location>
        <begin position="332"/>
        <end position="379"/>
    </location>
</feature>
<sequence length="386" mass="43964">MRNGVPRCKLYDTSSQTILVETNFAKSEVTTRRPIKWKEINFPTTWTLDSIIPPEQTTDFDEKSVAYNRHSFSNRRSLAIQHISPIEPLYGLARNRAASLHTLSSVISDKNKIKIDPRLNIVRANDKSSDIYDKNIPFASFTLPNNIGITFTTFQKFVEEDVAAVSINEINNLISQNNYLGLYVKVSGEHISSLDKKLDELSALLIQIKTDLKPSEKRLPGIQDIIIKPVFDLEELLDKKFIEFSAKPIDLSESFVADLEQAFDSKEHIALEVNKLRGFPKENSGDTKFAYKPSMQTYYYSRPTPQDTNTSYSGSEIYEWNLDGLANRQLTILVHRFTGQLRGWWDNYMNFEAKAVVVNATADNEGVDDLGMALVKNREDDVYTLV</sequence>
<reference evidence="2 3" key="1">
    <citation type="submission" date="2020-09" db="EMBL/GenBank/DDBJ databases">
        <title>De no assembly of potato wild relative species, Solanum commersonii.</title>
        <authorList>
            <person name="Cho K."/>
        </authorList>
    </citation>
    <scope>NUCLEOTIDE SEQUENCE [LARGE SCALE GENOMIC DNA]</scope>
    <source>
        <strain evidence="2">LZ3.2</strain>
        <tissue evidence="2">Leaf</tissue>
    </source>
</reference>
<evidence type="ECO:0000259" key="1">
    <source>
        <dbReference type="Pfam" id="PF24925"/>
    </source>
</evidence>
<protein>
    <recommendedName>
        <fullName evidence="1">DUF7746 domain-containing protein</fullName>
    </recommendedName>
</protein>
<dbReference type="EMBL" id="JACXVP010000010">
    <property type="protein sequence ID" value="KAG5581205.1"/>
    <property type="molecule type" value="Genomic_DNA"/>
</dbReference>
<dbReference type="OrthoDB" id="1735266at2759"/>
<gene>
    <name evidence="2" type="ORF">H5410_051832</name>
</gene>
<proteinExistence type="predicted"/>
<name>A0A9J5X183_SOLCO</name>
<organism evidence="2 3">
    <name type="scientific">Solanum commersonii</name>
    <name type="common">Commerson's wild potato</name>
    <name type="synonym">Commerson's nightshade</name>
    <dbReference type="NCBI Taxonomy" id="4109"/>
    <lineage>
        <taxon>Eukaryota</taxon>
        <taxon>Viridiplantae</taxon>
        <taxon>Streptophyta</taxon>
        <taxon>Embryophyta</taxon>
        <taxon>Tracheophyta</taxon>
        <taxon>Spermatophyta</taxon>
        <taxon>Magnoliopsida</taxon>
        <taxon>eudicotyledons</taxon>
        <taxon>Gunneridae</taxon>
        <taxon>Pentapetalae</taxon>
        <taxon>asterids</taxon>
        <taxon>lamiids</taxon>
        <taxon>Solanales</taxon>
        <taxon>Solanaceae</taxon>
        <taxon>Solanoideae</taxon>
        <taxon>Solaneae</taxon>
        <taxon>Solanum</taxon>
    </lineage>
</organism>
<dbReference type="Proteomes" id="UP000824120">
    <property type="component" value="Chromosome 10"/>
</dbReference>
<dbReference type="Pfam" id="PF24925">
    <property type="entry name" value="DUF7746"/>
    <property type="match status" value="1"/>
</dbReference>
<evidence type="ECO:0000313" key="2">
    <source>
        <dbReference type="EMBL" id="KAG5581205.1"/>
    </source>
</evidence>